<dbReference type="Gene3D" id="3.40.50.10810">
    <property type="entry name" value="Tandem AAA-ATPase domain"/>
    <property type="match status" value="1"/>
</dbReference>
<evidence type="ECO:0000259" key="9">
    <source>
        <dbReference type="PROSITE" id="PS51192"/>
    </source>
</evidence>
<feature type="compositionally biased region" description="Polar residues" evidence="8">
    <location>
        <begin position="75"/>
        <end position="88"/>
    </location>
</feature>
<feature type="coiled-coil region" evidence="7">
    <location>
        <begin position="508"/>
        <end position="568"/>
    </location>
</feature>
<dbReference type="Pfam" id="PF00628">
    <property type="entry name" value="PHD"/>
    <property type="match status" value="1"/>
</dbReference>
<dbReference type="STRING" id="331657.A0A4U0XMJ0"/>
<keyword evidence="5" id="KW-0862">Zinc</keyword>
<feature type="domain" description="Helicase ATP-binding" evidence="9">
    <location>
        <begin position="220"/>
        <end position="425"/>
    </location>
</feature>
<dbReference type="Gene3D" id="3.30.40.10">
    <property type="entry name" value="Zinc/RING finger domain, C3HC4 (zinc finger)"/>
    <property type="match status" value="1"/>
</dbReference>
<keyword evidence="7" id="KW-0175">Coiled coil</keyword>
<dbReference type="SUPFAM" id="SSF52540">
    <property type="entry name" value="P-loop containing nucleoside triphosphate hydrolases"/>
    <property type="match status" value="2"/>
</dbReference>
<feature type="compositionally biased region" description="Basic and acidic residues" evidence="8">
    <location>
        <begin position="50"/>
        <end position="74"/>
    </location>
</feature>
<dbReference type="GO" id="GO:0008270">
    <property type="term" value="F:zinc ion binding"/>
    <property type="evidence" value="ECO:0007669"/>
    <property type="project" value="UniProtKB-KW"/>
</dbReference>
<keyword evidence="3" id="KW-0863">Zinc-finger</keyword>
<feature type="region of interest" description="Disordered" evidence="8">
    <location>
        <begin position="100"/>
        <end position="120"/>
    </location>
</feature>
<dbReference type="InterPro" id="IPR014001">
    <property type="entry name" value="Helicase_ATP-bd"/>
</dbReference>
<dbReference type="PROSITE" id="PS51194">
    <property type="entry name" value="HELICASE_CTER"/>
    <property type="match status" value="1"/>
</dbReference>
<dbReference type="GO" id="GO:0005524">
    <property type="term" value="F:ATP binding"/>
    <property type="evidence" value="ECO:0007669"/>
    <property type="project" value="InterPro"/>
</dbReference>
<accession>A0A4U0XMJ0</accession>
<organism evidence="11 12">
    <name type="scientific">Cryomyces minteri</name>
    <dbReference type="NCBI Taxonomy" id="331657"/>
    <lineage>
        <taxon>Eukaryota</taxon>
        <taxon>Fungi</taxon>
        <taxon>Dikarya</taxon>
        <taxon>Ascomycota</taxon>
        <taxon>Pezizomycotina</taxon>
        <taxon>Dothideomycetes</taxon>
        <taxon>Dothideomycetes incertae sedis</taxon>
        <taxon>Cryomyces</taxon>
    </lineage>
</organism>
<proteinExistence type="predicted"/>
<evidence type="ECO:0000256" key="8">
    <source>
        <dbReference type="SAM" id="MobiDB-lite"/>
    </source>
</evidence>
<keyword evidence="1" id="KW-0479">Metal-binding</keyword>
<evidence type="ECO:0008006" key="13">
    <source>
        <dbReference type="Google" id="ProtNLM"/>
    </source>
</evidence>
<dbReference type="InterPro" id="IPR001650">
    <property type="entry name" value="Helicase_C-like"/>
</dbReference>
<evidence type="ECO:0000256" key="3">
    <source>
        <dbReference type="ARBA" id="ARBA00022771"/>
    </source>
</evidence>
<dbReference type="CDD" id="cd17919">
    <property type="entry name" value="DEXHc_Snf"/>
    <property type="match status" value="1"/>
</dbReference>
<keyword evidence="12" id="KW-1185">Reference proteome</keyword>
<dbReference type="SMART" id="SM00249">
    <property type="entry name" value="PHD"/>
    <property type="match status" value="1"/>
</dbReference>
<evidence type="ECO:0000256" key="7">
    <source>
        <dbReference type="SAM" id="Coils"/>
    </source>
</evidence>
<evidence type="ECO:0000256" key="1">
    <source>
        <dbReference type="ARBA" id="ARBA00022723"/>
    </source>
</evidence>
<dbReference type="InterPro" id="IPR019787">
    <property type="entry name" value="Znf_PHD-finger"/>
</dbReference>
<dbReference type="InterPro" id="IPR001965">
    <property type="entry name" value="Znf_PHD"/>
</dbReference>
<evidence type="ECO:0000256" key="2">
    <source>
        <dbReference type="ARBA" id="ARBA00022741"/>
    </source>
</evidence>
<dbReference type="InterPro" id="IPR049730">
    <property type="entry name" value="SNF2/RAD54-like_C"/>
</dbReference>
<dbReference type="SMART" id="SM00487">
    <property type="entry name" value="DEXDc"/>
    <property type="match status" value="1"/>
</dbReference>
<dbReference type="Pfam" id="PF00271">
    <property type="entry name" value="Helicase_C"/>
    <property type="match status" value="1"/>
</dbReference>
<evidence type="ECO:0000313" key="11">
    <source>
        <dbReference type="EMBL" id="TKA76778.1"/>
    </source>
</evidence>
<dbReference type="CDD" id="cd18793">
    <property type="entry name" value="SF2_C_SNF"/>
    <property type="match status" value="1"/>
</dbReference>
<protein>
    <recommendedName>
        <fullName evidence="13">ISWI chromatin-remodeling complex ATPase ISW2</fullName>
    </recommendedName>
</protein>
<feature type="region of interest" description="Disordered" evidence="8">
    <location>
        <begin position="315"/>
        <end position="337"/>
    </location>
</feature>
<dbReference type="SUPFAM" id="SSF57903">
    <property type="entry name" value="FYVE/PHD zinc finger"/>
    <property type="match status" value="1"/>
</dbReference>
<feature type="region of interest" description="Disordered" evidence="8">
    <location>
        <begin position="1130"/>
        <end position="1150"/>
    </location>
</feature>
<keyword evidence="2" id="KW-0547">Nucleotide-binding</keyword>
<dbReference type="Gene3D" id="3.40.50.300">
    <property type="entry name" value="P-loop containing nucleotide triphosphate hydrolases"/>
    <property type="match status" value="1"/>
</dbReference>
<dbReference type="AlphaFoldDB" id="A0A4U0XMJ0"/>
<dbReference type="PANTHER" id="PTHR10799">
    <property type="entry name" value="SNF2/RAD54 HELICASE FAMILY"/>
    <property type="match status" value="1"/>
</dbReference>
<dbReference type="InterPro" id="IPR027417">
    <property type="entry name" value="P-loop_NTPase"/>
</dbReference>
<dbReference type="InterPro" id="IPR013083">
    <property type="entry name" value="Znf_RING/FYVE/PHD"/>
</dbReference>
<dbReference type="SMART" id="SM00490">
    <property type="entry name" value="HELICc"/>
    <property type="match status" value="1"/>
</dbReference>
<dbReference type="EMBL" id="NAJN01000220">
    <property type="protein sequence ID" value="TKA76778.1"/>
    <property type="molecule type" value="Genomic_DNA"/>
</dbReference>
<dbReference type="Proteomes" id="UP000308768">
    <property type="component" value="Unassembled WGS sequence"/>
</dbReference>
<dbReference type="GO" id="GO:0016787">
    <property type="term" value="F:hydrolase activity"/>
    <property type="evidence" value="ECO:0007669"/>
    <property type="project" value="UniProtKB-KW"/>
</dbReference>
<keyword evidence="6" id="KW-0067">ATP-binding</keyword>
<dbReference type="FunFam" id="3.40.50.10810:FF:000114">
    <property type="entry name" value="DNA repair protein rad8"/>
    <property type="match status" value="1"/>
</dbReference>
<feature type="region of interest" description="Disordered" evidence="8">
    <location>
        <begin position="1"/>
        <end position="88"/>
    </location>
</feature>
<feature type="compositionally biased region" description="Polar residues" evidence="8">
    <location>
        <begin position="15"/>
        <end position="43"/>
    </location>
</feature>
<evidence type="ECO:0000256" key="5">
    <source>
        <dbReference type="ARBA" id="ARBA00022833"/>
    </source>
</evidence>
<keyword evidence="4" id="KW-0378">Hydrolase</keyword>
<dbReference type="OrthoDB" id="448448at2759"/>
<dbReference type="Pfam" id="PF00176">
    <property type="entry name" value="SNF2-rel_dom"/>
    <property type="match status" value="1"/>
</dbReference>
<evidence type="ECO:0000259" key="10">
    <source>
        <dbReference type="PROSITE" id="PS51194"/>
    </source>
</evidence>
<evidence type="ECO:0000313" key="12">
    <source>
        <dbReference type="Proteomes" id="UP000308768"/>
    </source>
</evidence>
<evidence type="ECO:0000256" key="4">
    <source>
        <dbReference type="ARBA" id="ARBA00022801"/>
    </source>
</evidence>
<gene>
    <name evidence="11" type="ORF">B0A49_05568</name>
</gene>
<feature type="compositionally biased region" description="Basic and acidic residues" evidence="8">
    <location>
        <begin position="107"/>
        <end position="119"/>
    </location>
</feature>
<dbReference type="PROSITE" id="PS51192">
    <property type="entry name" value="HELICASE_ATP_BIND_1"/>
    <property type="match status" value="1"/>
</dbReference>
<dbReference type="InterPro" id="IPR011011">
    <property type="entry name" value="Znf_FYVE_PHD"/>
</dbReference>
<feature type="domain" description="Helicase C-terminal" evidence="10">
    <location>
        <begin position="622"/>
        <end position="783"/>
    </location>
</feature>
<dbReference type="InterPro" id="IPR038718">
    <property type="entry name" value="SNF2-like_sf"/>
</dbReference>
<name>A0A4U0XMJ0_9PEZI</name>
<evidence type="ECO:0000256" key="6">
    <source>
        <dbReference type="ARBA" id="ARBA00022840"/>
    </source>
</evidence>
<dbReference type="CDD" id="cd15566">
    <property type="entry name" value="PHD3_NSD"/>
    <property type="match status" value="1"/>
</dbReference>
<dbReference type="InterPro" id="IPR000330">
    <property type="entry name" value="SNF2_N"/>
</dbReference>
<reference evidence="11 12" key="1">
    <citation type="submission" date="2017-03" db="EMBL/GenBank/DDBJ databases">
        <title>Genomes of endolithic fungi from Antarctica.</title>
        <authorList>
            <person name="Coleine C."/>
            <person name="Masonjones S."/>
            <person name="Stajich J.E."/>
        </authorList>
    </citation>
    <scope>NUCLEOTIDE SEQUENCE [LARGE SCALE GENOMIC DNA]</scope>
    <source>
        <strain evidence="11 12">CCFEE 5187</strain>
    </source>
</reference>
<comment type="caution">
    <text evidence="11">The sequence shown here is derived from an EMBL/GenBank/DDBJ whole genome shotgun (WGS) entry which is preliminary data.</text>
</comment>
<sequence>MTTESNGSHALRQKQPVSYTISDDSDTSPTAESSPFVTPQATRMSDIVDPDGHSDSGDEIVVGHDVSKGVKGNDRLSSAGHSLRPRTSLSQSLKAIENANRSVPQKRKVEQRASGRRSDTILVSDANGKSKVRADTARSRIRADIATHTKVRQDDFMLANKDYFLPLLPENNYIKKLVNSRSVSSTENILVVPYKAIEEQPKGVKATMKPYQVEGLSFLVYMHENGMSAILGDEMGLGKTLQTLSLFQYLEEHRQSEPPSSEVRPYLVVCPLSVLSSWVAEAQKWTPGMKILRFHGPVEERTRLKAVAQGKLDRYGNETASSRNKKERRTSAGKPLIDLDSDSTDSYDIVITSYETFTAEQGWFKTAFVWRYVVLDEGHKIKNDKSQVSHALQSLRAEHRLLLTGTPLQNNLHEMWALLHWLYPDVFTDKSGDVFKESFDLAKGKVSKSFMDDARRLLELIMLRRMKDSPGVNLGLPPKEEILLYVPLTPMQRFWYTRLLTRAGNALLEDLFRDVKSKEKEALQKEAKEDQTWNALSELERKVAGGEVDAWEESKRIMQQAVEQEQNDSRQKSAWSRLMNLILQLRKCCNHPYLLPNAAPDPYYVGDHVIRASGKFIVLEKLIDELVLKKQKKILIFAGLTRVLDCCEDLLALKGGLGENFRYLRLDGSTGRARRNLAIRMFNDRQSEYQVMLISTRAGGLGINLASASDVIFLDEDWNPQITVQAEARAHRIGQTQPVTVYKLCTQGTVEEQMMGRIRKKLYLSAKITESMRNIHTPTNSSKRVGPRVSAVDEDMPQLGTSQLKSLIRRGAQTLSHPEVDVTEMLSWDWATTVEKCKDRPSDPHVADQTSVAGADTDEDKWLAVTERVECAVFDGKKYQRGAAEENAIPQELSRADRRKDGRMETTVMMDGFMVNKESLLCEDWVAVPTLAGKDPRLAEPKREKKAAVNNQEHCQVCWDGGDIILCSGCPRSYHTNCLSKEARARTKTWNNFYCPQHECVDCQKKTTGAGGLIFRCRWCEHGYCEDCLDWDKTELIGDNLIEYEMLGFPPITQAFYIRCHDCYDHHTENPEALEFVQARAAEFQALYNKTEAVGKIEGTLPTVLVPDTDGVPSRAESLTEATTVEGSGILTPQTTCSTSSTSKKRKASPLEGLGGAISGIKIQRY</sequence>